<keyword evidence="2" id="KW-0539">Nucleus</keyword>
<dbReference type="OMA" id="EHSEAQQ"/>
<feature type="compositionally biased region" description="Basic and acidic residues" evidence="3">
    <location>
        <begin position="83"/>
        <end position="115"/>
    </location>
</feature>
<dbReference type="PROSITE" id="PS50118">
    <property type="entry name" value="HMG_BOX_2"/>
    <property type="match status" value="2"/>
</dbReference>
<evidence type="ECO:0000256" key="3">
    <source>
        <dbReference type="SAM" id="MobiDB-lite"/>
    </source>
</evidence>
<keyword evidence="6" id="KW-1185">Reference proteome</keyword>
<dbReference type="GO" id="GO:0005634">
    <property type="term" value="C:nucleus"/>
    <property type="evidence" value="ECO:0007669"/>
    <property type="project" value="UniProtKB-UniRule"/>
</dbReference>
<feature type="region of interest" description="Disordered" evidence="3">
    <location>
        <begin position="174"/>
        <end position="302"/>
    </location>
</feature>
<dbReference type="InParanoid" id="A0A078AX90"/>
<evidence type="ECO:0000259" key="4">
    <source>
        <dbReference type="PROSITE" id="PS50118"/>
    </source>
</evidence>
<evidence type="ECO:0000256" key="2">
    <source>
        <dbReference type="PROSITE-ProRule" id="PRU00267"/>
    </source>
</evidence>
<dbReference type="InterPro" id="IPR009071">
    <property type="entry name" value="HMG_box_dom"/>
</dbReference>
<feature type="DNA-binding region" description="HMG box" evidence="2">
    <location>
        <begin position="133"/>
        <end position="201"/>
    </location>
</feature>
<accession>A0A078AX90</accession>
<dbReference type="InterPro" id="IPR036910">
    <property type="entry name" value="HMG_box_dom_sf"/>
</dbReference>
<proteinExistence type="predicted"/>
<gene>
    <name evidence="5" type="primary">Contig4913.g5256</name>
    <name evidence="5" type="ORF">STYLEM_14458</name>
</gene>
<evidence type="ECO:0000313" key="6">
    <source>
        <dbReference type="Proteomes" id="UP000039865"/>
    </source>
</evidence>
<sequence>MVTKTQAPAKKEISKKPVGKQSKKDEDEAYVATKSAKGKQKKGGDEKSDVKRPLSAFFHFCAERRISLKQEDPSMPMGQQTKKMSEEWKNMDAKKKKKYEDLNAKDKERYDREVEQSGGGNKKKKKPAENGEPKRPVNAYFLYQNDRLEQLKKEQPNKSHKECTQILSKEWADLDKAKKDKYEKRAKEGKDQYEVDKKQYQESKSVVANGNGKAIAKKKGGDEPPAKKNGNHAAAPAKKGSQLEKQQPQNKKGKKQESEDEEDDEDDEKKESGEDDEEDGDGDGDGDEEDDEEDEEEEESDS</sequence>
<feature type="compositionally biased region" description="Acidic residues" evidence="3">
    <location>
        <begin position="258"/>
        <end position="302"/>
    </location>
</feature>
<dbReference type="Pfam" id="PF00505">
    <property type="entry name" value="HMG_box"/>
    <property type="match status" value="2"/>
</dbReference>
<organism evidence="5 6">
    <name type="scientific">Stylonychia lemnae</name>
    <name type="common">Ciliate</name>
    <dbReference type="NCBI Taxonomy" id="5949"/>
    <lineage>
        <taxon>Eukaryota</taxon>
        <taxon>Sar</taxon>
        <taxon>Alveolata</taxon>
        <taxon>Ciliophora</taxon>
        <taxon>Intramacronucleata</taxon>
        <taxon>Spirotrichea</taxon>
        <taxon>Stichotrichia</taxon>
        <taxon>Sporadotrichida</taxon>
        <taxon>Oxytrichidae</taxon>
        <taxon>Stylonychinae</taxon>
        <taxon>Stylonychia</taxon>
    </lineage>
</organism>
<dbReference type="SMART" id="SM00398">
    <property type="entry name" value="HMG"/>
    <property type="match status" value="2"/>
</dbReference>
<dbReference type="PANTHER" id="PTHR48112">
    <property type="entry name" value="HIGH MOBILITY GROUP PROTEIN DSP1"/>
    <property type="match status" value="1"/>
</dbReference>
<feature type="region of interest" description="Disordered" evidence="3">
    <location>
        <begin position="1"/>
        <end position="53"/>
    </location>
</feature>
<dbReference type="Gene3D" id="1.10.30.10">
    <property type="entry name" value="High mobility group box domain"/>
    <property type="match status" value="2"/>
</dbReference>
<dbReference type="InterPro" id="IPR050342">
    <property type="entry name" value="HMGB"/>
</dbReference>
<feature type="DNA-binding region" description="HMG box" evidence="2">
    <location>
        <begin position="50"/>
        <end position="118"/>
    </location>
</feature>
<feature type="region of interest" description="Disordered" evidence="3">
    <location>
        <begin position="66"/>
        <end position="143"/>
    </location>
</feature>
<evidence type="ECO:0000256" key="1">
    <source>
        <dbReference type="ARBA" id="ARBA00023125"/>
    </source>
</evidence>
<name>A0A078AX90_STYLE</name>
<dbReference type="PRINTS" id="PR00886">
    <property type="entry name" value="HIGHMOBLTY12"/>
</dbReference>
<dbReference type="GO" id="GO:0003677">
    <property type="term" value="F:DNA binding"/>
    <property type="evidence" value="ECO:0007669"/>
    <property type="project" value="UniProtKB-UniRule"/>
</dbReference>
<reference evidence="5 6" key="1">
    <citation type="submission" date="2014-06" db="EMBL/GenBank/DDBJ databases">
        <authorList>
            <person name="Swart Estienne"/>
        </authorList>
    </citation>
    <scope>NUCLEOTIDE SEQUENCE [LARGE SCALE GENOMIC DNA]</scope>
    <source>
        <strain evidence="5 6">130c</strain>
    </source>
</reference>
<dbReference type="Proteomes" id="UP000039865">
    <property type="component" value="Unassembled WGS sequence"/>
</dbReference>
<feature type="domain" description="HMG box" evidence="4">
    <location>
        <begin position="50"/>
        <end position="118"/>
    </location>
</feature>
<feature type="domain" description="HMG box" evidence="4">
    <location>
        <begin position="133"/>
        <end position="201"/>
    </location>
</feature>
<dbReference type="OrthoDB" id="1919336at2759"/>
<feature type="compositionally biased region" description="Basic and acidic residues" evidence="3">
    <location>
        <begin position="42"/>
        <end position="52"/>
    </location>
</feature>
<dbReference type="SUPFAM" id="SSF47095">
    <property type="entry name" value="HMG-box"/>
    <property type="match status" value="2"/>
</dbReference>
<keyword evidence="1 2" id="KW-0238">DNA-binding</keyword>
<dbReference type="AlphaFoldDB" id="A0A078AX90"/>
<dbReference type="EMBL" id="CCKQ01013681">
    <property type="protein sequence ID" value="CDW85383.1"/>
    <property type="molecule type" value="Genomic_DNA"/>
</dbReference>
<feature type="compositionally biased region" description="Basic and acidic residues" evidence="3">
    <location>
        <begin position="174"/>
        <end position="201"/>
    </location>
</feature>
<dbReference type="PANTHER" id="PTHR48112:SF22">
    <property type="entry name" value="MITOCHONDRIAL TRANSCRIPTION FACTOR A, ISOFORM B"/>
    <property type="match status" value="1"/>
</dbReference>
<protein>
    <submittedName>
        <fullName evidence="5">High mobility group protein b2</fullName>
    </submittedName>
</protein>
<evidence type="ECO:0000313" key="5">
    <source>
        <dbReference type="EMBL" id="CDW85383.1"/>
    </source>
</evidence>